<evidence type="ECO:0000256" key="5">
    <source>
        <dbReference type="SAM" id="MobiDB-lite"/>
    </source>
</evidence>
<evidence type="ECO:0000256" key="2">
    <source>
        <dbReference type="ARBA" id="ARBA00023034"/>
    </source>
</evidence>
<keyword evidence="2" id="KW-0333">Golgi apparatus</keyword>
<dbReference type="EMBL" id="GDKF01007435">
    <property type="protein sequence ID" value="JAT71187.1"/>
    <property type="molecule type" value="Transcribed_RNA"/>
</dbReference>
<feature type="region of interest" description="Disordered" evidence="5">
    <location>
        <begin position="327"/>
        <end position="379"/>
    </location>
</feature>
<dbReference type="GO" id="GO:0006888">
    <property type="term" value="P:endoplasmic reticulum to Golgi vesicle-mediated transport"/>
    <property type="evidence" value="ECO:0007669"/>
    <property type="project" value="TreeGrafter"/>
</dbReference>
<feature type="region of interest" description="Disordered" evidence="5">
    <location>
        <begin position="696"/>
        <end position="741"/>
    </location>
</feature>
<feature type="compositionally biased region" description="Low complexity" evidence="5">
    <location>
        <begin position="1104"/>
        <end position="1118"/>
    </location>
</feature>
<dbReference type="GO" id="GO:0031267">
    <property type="term" value="F:small GTPase binding"/>
    <property type="evidence" value="ECO:0007669"/>
    <property type="project" value="TreeGrafter"/>
</dbReference>
<evidence type="ECO:0000256" key="3">
    <source>
        <dbReference type="ARBA" id="ARBA00023054"/>
    </source>
</evidence>
<feature type="coiled-coil region" evidence="4">
    <location>
        <begin position="801"/>
        <end position="849"/>
    </location>
</feature>
<feature type="region of interest" description="Disordered" evidence="5">
    <location>
        <begin position="44"/>
        <end position="77"/>
    </location>
</feature>
<feature type="compositionally biased region" description="Polar residues" evidence="5">
    <location>
        <begin position="255"/>
        <end position="266"/>
    </location>
</feature>
<feature type="region of interest" description="Disordered" evidence="5">
    <location>
        <begin position="152"/>
        <end position="200"/>
    </location>
</feature>
<feature type="compositionally biased region" description="Low complexity" evidence="5">
    <location>
        <begin position="119"/>
        <end position="135"/>
    </location>
</feature>
<feature type="compositionally biased region" description="Basic and acidic residues" evidence="5">
    <location>
        <begin position="708"/>
        <end position="723"/>
    </location>
</feature>
<feature type="compositionally biased region" description="Polar residues" evidence="5">
    <location>
        <begin position="1048"/>
        <end position="1060"/>
    </location>
</feature>
<feature type="region of interest" description="Disordered" evidence="5">
    <location>
        <begin position="396"/>
        <end position="432"/>
    </location>
</feature>
<feature type="region of interest" description="Disordered" evidence="5">
    <location>
        <begin position="244"/>
        <end position="266"/>
    </location>
</feature>
<feature type="compositionally biased region" description="Basic and acidic residues" evidence="5">
    <location>
        <begin position="563"/>
        <end position="576"/>
    </location>
</feature>
<evidence type="ECO:0008006" key="7">
    <source>
        <dbReference type="Google" id="ProtNLM"/>
    </source>
</evidence>
<proteinExistence type="predicted"/>
<gene>
    <name evidence="6" type="ORF">g.11776</name>
</gene>
<evidence type="ECO:0000313" key="6">
    <source>
        <dbReference type="EMBL" id="JAT71187.1"/>
    </source>
</evidence>
<dbReference type="PANTHER" id="PTHR18921">
    <property type="entry name" value="MYOSIN HEAVY CHAIN - RELATED"/>
    <property type="match status" value="1"/>
</dbReference>
<feature type="compositionally biased region" description="Pro residues" evidence="5">
    <location>
        <begin position="189"/>
        <end position="200"/>
    </location>
</feature>
<sequence length="1158" mass="121071">MWNSFNAVANRVKSTAKVIAAEAYETANELRSIHQEDWSSAAQRENQGVGDVGAHDQPYYGDPFQQQEPAHQPSQSFAPIQHPISTAFQSEPGTAPTATTWVPQPAAAAREEVQPPRVPSASTAPPASPSTSGDVAARLAALKLKLQVGGAKPAVTEANPPAASQERPGGALSLVPPSPMAQIPATKQPAPPGPGPASILPPQPAAGNMFAAYAPSRALPSMQQQQQGKEPTSSATARTISWLPKPMPFVPAPQPTTGSPFSNQNSGPFQPQQILPAGTNAQDPVVALPSALAPNAALVPPSLPTTAAAQHPATPLTADAPVAVQAEARAPEEPPRQSFSWDERPAHKPPAETAQTPALGPAASLAGAHPSADEQDAVGSSVADAASWFAGDHALSATDSEPGAPPVSTIPVPLPAGGAAPDSSAHAAGEGSWRELQAAQAEIALLCDAKAEAQAQLQALRLELAQAHSSQEARVAQGLVEAEARAASHQCSIEALTREVEAERAEVAHLRRAAEEASRREAASEEAAAAYRREVDPQLLRQARELELLKLRLAEAEEARARLEEAQGEEAQRRQAQDASQEEEVSAMLASLQRDVQTLQRELASRDRDIASYEVKLESMHDALAQAQGEAEAASRAREQEAARSRDELGDARAEAAELQGQVQAARQEAISVRQEAEQALAVLQRQLDAARAAEAHLASAHSPARAAEAEERLRREVSEAREAAAQASAQASAAQREAHRFGRDLDEARGALDLLESEKNAAVAEASAARDRVALLEADLRAAAAAASSSPLPAGAGVLADELEAEVAALRARLRELEAEAAGAALARQQLARLKQQMLTEQDDEEEKVRWRVDAEVKMELERLRRSGEVAEAGSEALDAARAEAAKWQAAAAARDAELANLNHALEELSYESEAAERLRGEAVALTSALASARNEGDAQRLAALRAEEERREAVARAQEAEAAAAAARRETTAAAVRLAEAQRACEAAERRAASLSADAGASIDRRIVVKMLVSFFERGGSGEVLDLMARILGLTDEDKGKIAASQRATGRRTGSTSLAGDVVGRSTPAAPQPASSLATSWIDFLEEEAAAAASEEGDASLGRPVGPGPAASGAPAILPPYTPLTAQGPPPFGRAPYPNLSSGPPPVLGLPDMPDI</sequence>
<feature type="region of interest" description="Disordered" evidence="5">
    <location>
        <begin position="1044"/>
        <end position="1076"/>
    </location>
</feature>
<feature type="compositionally biased region" description="Polar residues" evidence="5">
    <location>
        <begin position="64"/>
        <end position="77"/>
    </location>
</feature>
<dbReference type="AlphaFoldDB" id="A0A1D1ZWD0"/>
<protein>
    <recommendedName>
        <fullName evidence="7">GRIP domain-containing protein</fullName>
    </recommendedName>
</protein>
<feature type="compositionally biased region" description="Basic and acidic residues" evidence="5">
    <location>
        <begin position="329"/>
        <end position="350"/>
    </location>
</feature>
<feature type="region of interest" description="Disordered" evidence="5">
    <location>
        <begin position="563"/>
        <end position="587"/>
    </location>
</feature>
<reference evidence="6" key="1">
    <citation type="submission" date="2015-08" db="EMBL/GenBank/DDBJ databases">
        <authorList>
            <person name="Babu N.S."/>
            <person name="Beckwith C.J."/>
            <person name="Beseler K.G."/>
            <person name="Brison A."/>
            <person name="Carone J.V."/>
            <person name="Caskin T.P."/>
            <person name="Diamond M."/>
            <person name="Durham M.E."/>
            <person name="Foxe J.M."/>
            <person name="Go M."/>
            <person name="Henderson B.A."/>
            <person name="Jones I.B."/>
            <person name="McGettigan J.A."/>
            <person name="Micheletti S.J."/>
            <person name="Nasrallah M.E."/>
            <person name="Ortiz D."/>
            <person name="Piller C.R."/>
            <person name="Privatt S.R."/>
            <person name="Schneider S.L."/>
            <person name="Sharp S."/>
            <person name="Smith T.C."/>
            <person name="Stanton J.D."/>
            <person name="Ullery H.E."/>
            <person name="Wilson R.J."/>
            <person name="Serrano M.G."/>
            <person name="Buck G."/>
            <person name="Lee V."/>
            <person name="Wang Y."/>
            <person name="Carvalho R."/>
            <person name="Voegtly L."/>
            <person name="Shi R."/>
            <person name="Duckworth R."/>
            <person name="Johnson A."/>
            <person name="Loviza R."/>
            <person name="Walstead R."/>
            <person name="Shah Z."/>
            <person name="Kiflezghi M."/>
            <person name="Wade K."/>
            <person name="Ball S.L."/>
            <person name="Bradley K.W."/>
            <person name="Asai D.J."/>
            <person name="Bowman C.A."/>
            <person name="Russell D.A."/>
            <person name="Pope W.H."/>
            <person name="Jacobs-Sera D."/>
            <person name="Hendrix R.W."/>
            <person name="Hatfull G.F."/>
        </authorList>
    </citation>
    <scope>NUCLEOTIDE SEQUENCE</scope>
</reference>
<feature type="compositionally biased region" description="Low complexity" evidence="5">
    <location>
        <begin position="724"/>
        <end position="736"/>
    </location>
</feature>
<feature type="coiled-coil region" evidence="4">
    <location>
        <begin position="900"/>
        <end position="1000"/>
    </location>
</feature>
<feature type="region of interest" description="Disordered" evidence="5">
    <location>
        <begin position="624"/>
        <end position="655"/>
    </location>
</feature>
<keyword evidence="3 4" id="KW-0175">Coiled coil</keyword>
<evidence type="ECO:0000256" key="4">
    <source>
        <dbReference type="SAM" id="Coils"/>
    </source>
</evidence>
<organism evidence="6">
    <name type="scientific">Auxenochlorella protothecoides</name>
    <name type="common">Green microalga</name>
    <name type="synonym">Chlorella protothecoides</name>
    <dbReference type="NCBI Taxonomy" id="3075"/>
    <lineage>
        <taxon>Eukaryota</taxon>
        <taxon>Viridiplantae</taxon>
        <taxon>Chlorophyta</taxon>
        <taxon>core chlorophytes</taxon>
        <taxon>Trebouxiophyceae</taxon>
        <taxon>Chlorellales</taxon>
        <taxon>Chlorellaceae</taxon>
        <taxon>Auxenochlorella</taxon>
    </lineage>
</organism>
<dbReference type="GO" id="GO:0005794">
    <property type="term" value="C:Golgi apparatus"/>
    <property type="evidence" value="ECO:0007669"/>
    <property type="project" value="UniProtKB-SubCell"/>
</dbReference>
<accession>A0A1D1ZWD0</accession>
<comment type="subcellular location">
    <subcellularLocation>
        <location evidence="1">Golgi apparatus</location>
    </subcellularLocation>
</comment>
<feature type="compositionally biased region" description="Pro residues" evidence="5">
    <location>
        <begin position="245"/>
        <end position="254"/>
    </location>
</feature>
<name>A0A1D1ZWD0_AUXPR</name>
<dbReference type="PANTHER" id="PTHR18921:SF2">
    <property type="entry name" value="THYROID RECEPTOR-INTERACTING PROTEIN 11"/>
    <property type="match status" value="1"/>
</dbReference>
<feature type="compositionally biased region" description="Low complexity" evidence="5">
    <location>
        <begin position="696"/>
        <end position="707"/>
    </location>
</feature>
<feature type="compositionally biased region" description="Basic and acidic residues" evidence="5">
    <location>
        <begin position="633"/>
        <end position="655"/>
    </location>
</feature>
<dbReference type="GO" id="GO:0007030">
    <property type="term" value="P:Golgi organization"/>
    <property type="evidence" value="ECO:0007669"/>
    <property type="project" value="TreeGrafter"/>
</dbReference>
<feature type="region of interest" description="Disordered" evidence="5">
    <location>
        <begin position="1094"/>
        <end position="1158"/>
    </location>
</feature>
<feature type="region of interest" description="Disordered" evidence="5">
    <location>
        <begin position="106"/>
        <end position="135"/>
    </location>
</feature>
<evidence type="ECO:0000256" key="1">
    <source>
        <dbReference type="ARBA" id="ARBA00004555"/>
    </source>
</evidence>
<feature type="compositionally biased region" description="Low complexity" evidence="5">
    <location>
        <begin position="358"/>
        <end position="370"/>
    </location>
</feature>
<feature type="compositionally biased region" description="Pro residues" evidence="5">
    <location>
        <begin position="1119"/>
        <end position="1135"/>
    </location>
</feature>